<name>A0A1W0W737_SORBI</name>
<evidence type="ECO:0000313" key="2">
    <source>
        <dbReference type="EMBL" id="OQU90219.1"/>
    </source>
</evidence>
<proteinExistence type="predicted"/>
<keyword evidence="3" id="KW-1185">Reference proteome</keyword>
<organism evidence="2 3">
    <name type="scientific">Sorghum bicolor</name>
    <name type="common">Sorghum</name>
    <name type="synonym">Sorghum vulgare</name>
    <dbReference type="NCBI Taxonomy" id="4558"/>
    <lineage>
        <taxon>Eukaryota</taxon>
        <taxon>Viridiplantae</taxon>
        <taxon>Streptophyta</taxon>
        <taxon>Embryophyta</taxon>
        <taxon>Tracheophyta</taxon>
        <taxon>Spermatophyta</taxon>
        <taxon>Magnoliopsida</taxon>
        <taxon>Liliopsida</taxon>
        <taxon>Poales</taxon>
        <taxon>Poaceae</taxon>
        <taxon>PACMAD clade</taxon>
        <taxon>Panicoideae</taxon>
        <taxon>Andropogonodae</taxon>
        <taxon>Andropogoneae</taxon>
        <taxon>Sorghinae</taxon>
        <taxon>Sorghum</taxon>
    </lineage>
</organism>
<dbReference type="Gramene" id="OQU90219">
    <property type="protein sequence ID" value="OQU90219"/>
    <property type="gene ID" value="SORBI_3002G367850"/>
</dbReference>
<protein>
    <submittedName>
        <fullName evidence="2">Uncharacterized protein</fullName>
    </submittedName>
</protein>
<dbReference type="Proteomes" id="UP000000768">
    <property type="component" value="Chromosome 2"/>
</dbReference>
<feature type="region of interest" description="Disordered" evidence="1">
    <location>
        <begin position="1"/>
        <end position="35"/>
    </location>
</feature>
<feature type="compositionally biased region" description="Polar residues" evidence="1">
    <location>
        <begin position="20"/>
        <end position="35"/>
    </location>
</feature>
<dbReference type="InParanoid" id="A0A1W0W737"/>
<dbReference type="EMBL" id="CM000761">
    <property type="protein sequence ID" value="OQU90219.1"/>
    <property type="molecule type" value="Genomic_DNA"/>
</dbReference>
<sequence length="90" mass="9818">MCPAASVPATSRRARKQRDLSTSQPHRWPSSRSLTALDTPSAVTLRLKLGEDESAGPRDAQSVLQHYCEEEEDEGDDTLVSFALLCACEA</sequence>
<dbReference type="ExpressionAtlas" id="A0A1W0W737">
    <property type="expression patterns" value="baseline and differential"/>
</dbReference>
<reference evidence="3" key="2">
    <citation type="journal article" date="2018" name="Plant J.">
        <title>The Sorghum bicolor reference genome: improved assembly, gene annotations, a transcriptome atlas, and signatures of genome organization.</title>
        <authorList>
            <person name="McCormick R.F."/>
            <person name="Truong S.K."/>
            <person name="Sreedasyam A."/>
            <person name="Jenkins J."/>
            <person name="Shu S."/>
            <person name="Sims D."/>
            <person name="Kennedy M."/>
            <person name="Amirebrahimi M."/>
            <person name="Weers B.D."/>
            <person name="McKinley B."/>
            <person name="Mattison A."/>
            <person name="Morishige D.T."/>
            <person name="Grimwood J."/>
            <person name="Schmutz J."/>
            <person name="Mullet J.E."/>
        </authorList>
    </citation>
    <scope>NUCLEOTIDE SEQUENCE [LARGE SCALE GENOMIC DNA]</scope>
    <source>
        <strain evidence="3">cv. BTx623</strain>
    </source>
</reference>
<evidence type="ECO:0000313" key="3">
    <source>
        <dbReference type="Proteomes" id="UP000000768"/>
    </source>
</evidence>
<gene>
    <name evidence="2" type="ORF">SORBI_3002G367850</name>
</gene>
<accession>A0A1W0W737</accession>
<dbReference type="AlphaFoldDB" id="A0A1W0W737"/>
<reference evidence="2 3" key="1">
    <citation type="journal article" date="2009" name="Nature">
        <title>The Sorghum bicolor genome and the diversification of grasses.</title>
        <authorList>
            <person name="Paterson A.H."/>
            <person name="Bowers J.E."/>
            <person name="Bruggmann R."/>
            <person name="Dubchak I."/>
            <person name="Grimwood J."/>
            <person name="Gundlach H."/>
            <person name="Haberer G."/>
            <person name="Hellsten U."/>
            <person name="Mitros T."/>
            <person name="Poliakov A."/>
            <person name="Schmutz J."/>
            <person name="Spannagl M."/>
            <person name="Tang H."/>
            <person name="Wang X."/>
            <person name="Wicker T."/>
            <person name="Bharti A.K."/>
            <person name="Chapman J."/>
            <person name="Feltus F.A."/>
            <person name="Gowik U."/>
            <person name="Grigoriev I.V."/>
            <person name="Lyons E."/>
            <person name="Maher C.A."/>
            <person name="Martis M."/>
            <person name="Narechania A."/>
            <person name="Otillar R.P."/>
            <person name="Penning B.W."/>
            <person name="Salamov A.A."/>
            <person name="Wang Y."/>
            <person name="Zhang L."/>
            <person name="Carpita N.C."/>
            <person name="Freeling M."/>
            <person name="Gingle A.R."/>
            <person name="Hash C.T."/>
            <person name="Keller B."/>
            <person name="Klein P."/>
            <person name="Kresovich S."/>
            <person name="McCann M.C."/>
            <person name="Ming R."/>
            <person name="Peterson D.G."/>
            <person name="Mehboob-ur-Rahman"/>
            <person name="Ware D."/>
            <person name="Westhoff P."/>
            <person name="Mayer K.F."/>
            <person name="Messing J."/>
            <person name="Rokhsar D.S."/>
        </authorList>
    </citation>
    <scope>NUCLEOTIDE SEQUENCE [LARGE SCALE GENOMIC DNA]</scope>
    <source>
        <strain evidence="3">cv. BTx623</strain>
    </source>
</reference>
<evidence type="ECO:0000256" key="1">
    <source>
        <dbReference type="SAM" id="MobiDB-lite"/>
    </source>
</evidence>